<organism evidence="4 5">
    <name type="scientific">Conexibacter stalactiti</name>
    <dbReference type="NCBI Taxonomy" id="1940611"/>
    <lineage>
        <taxon>Bacteria</taxon>
        <taxon>Bacillati</taxon>
        <taxon>Actinomycetota</taxon>
        <taxon>Thermoleophilia</taxon>
        <taxon>Solirubrobacterales</taxon>
        <taxon>Conexibacteraceae</taxon>
        <taxon>Conexibacter</taxon>
    </lineage>
</organism>
<dbReference type="Gene3D" id="3.40.225.10">
    <property type="entry name" value="Class II aldolase/adducin N-terminal domain"/>
    <property type="match status" value="1"/>
</dbReference>
<keyword evidence="2" id="KW-0456">Lyase</keyword>
<reference evidence="4 5" key="2">
    <citation type="submission" date="2023-10" db="EMBL/GenBank/DDBJ databases">
        <authorList>
            <person name="Han X.F."/>
        </authorList>
    </citation>
    <scope>NUCLEOTIDE SEQUENCE [LARGE SCALE GENOMIC DNA]</scope>
    <source>
        <strain evidence="4 5">KCTC 39840</strain>
    </source>
</reference>
<dbReference type="SUPFAM" id="SSF53639">
    <property type="entry name" value="AraD/HMP-PK domain-like"/>
    <property type="match status" value="1"/>
</dbReference>
<dbReference type="Pfam" id="PF00596">
    <property type="entry name" value="Aldolase_II"/>
    <property type="match status" value="1"/>
</dbReference>
<keyword evidence="5" id="KW-1185">Reference proteome</keyword>
<feature type="domain" description="Class II aldolase/adducin N-terminal" evidence="3">
    <location>
        <begin position="12"/>
        <end position="186"/>
    </location>
</feature>
<evidence type="ECO:0000256" key="2">
    <source>
        <dbReference type="ARBA" id="ARBA00023239"/>
    </source>
</evidence>
<dbReference type="Proteomes" id="UP001284601">
    <property type="component" value="Unassembled WGS sequence"/>
</dbReference>
<evidence type="ECO:0000259" key="3">
    <source>
        <dbReference type="SMART" id="SM01007"/>
    </source>
</evidence>
<dbReference type="InterPro" id="IPR036409">
    <property type="entry name" value="Aldolase_II/adducin_N_sf"/>
</dbReference>
<evidence type="ECO:0000313" key="5">
    <source>
        <dbReference type="Proteomes" id="UP001284601"/>
    </source>
</evidence>
<sequence length="227" mass="23245">MQLAAEITVARAEVADAARRLAAAGLVAGTAGNVSARRGDAVAITPTGARLEDVTPADVTVVSAHDGRPLAGVLAPTSELDLHLGVYAAHGAGAVVHTHAPVATALACVLDELPCIHYEMLLLGGPVRVAPYATFGTPQLAASAVAALEGRTAALLANHGTIAFGADVEGAVRATELLEWAATVYWRAAQLGTPRVLDEAARRAVVEAAIARGYGAPRKITEEERSR</sequence>
<comment type="caution">
    <text evidence="4">The sequence shown here is derived from an EMBL/GenBank/DDBJ whole genome shotgun (WGS) entry which is preliminary data.</text>
</comment>
<name>A0ABU4HUH6_9ACTN</name>
<dbReference type="EMBL" id="JAWSTH010000068">
    <property type="protein sequence ID" value="MDW5596895.1"/>
    <property type="molecule type" value="Genomic_DNA"/>
</dbReference>
<dbReference type="RefSeq" id="WP_318599332.1">
    <property type="nucleotide sequence ID" value="NZ_JAWSTH010000068.1"/>
</dbReference>
<keyword evidence="1" id="KW-0479">Metal-binding</keyword>
<dbReference type="PANTHER" id="PTHR22789:SF0">
    <property type="entry name" value="3-OXO-TETRONATE 4-PHOSPHATE DECARBOXYLASE-RELATED"/>
    <property type="match status" value="1"/>
</dbReference>
<proteinExistence type="predicted"/>
<dbReference type="InterPro" id="IPR001303">
    <property type="entry name" value="Aldolase_II/adducin_N"/>
</dbReference>
<gene>
    <name evidence="4" type="ORF">R7226_21285</name>
</gene>
<dbReference type="InterPro" id="IPR050197">
    <property type="entry name" value="Aldolase_class_II_sugar_metab"/>
</dbReference>
<evidence type="ECO:0000256" key="1">
    <source>
        <dbReference type="ARBA" id="ARBA00022723"/>
    </source>
</evidence>
<reference evidence="5" key="1">
    <citation type="submission" date="2023-07" db="EMBL/GenBank/DDBJ databases">
        <title>Conexibacter stalactiti sp. nov., isolated from stalactites in a lava cave and emended description of the genus Conexibacter.</title>
        <authorList>
            <person name="Lee S.D."/>
        </authorList>
    </citation>
    <scope>NUCLEOTIDE SEQUENCE [LARGE SCALE GENOMIC DNA]</scope>
    <source>
        <strain evidence="5">KCTC 39840</strain>
    </source>
</reference>
<dbReference type="SMART" id="SM01007">
    <property type="entry name" value="Aldolase_II"/>
    <property type="match status" value="1"/>
</dbReference>
<evidence type="ECO:0000313" key="4">
    <source>
        <dbReference type="EMBL" id="MDW5596895.1"/>
    </source>
</evidence>
<dbReference type="PANTHER" id="PTHR22789">
    <property type="entry name" value="FUCULOSE PHOSPHATE ALDOLASE"/>
    <property type="match status" value="1"/>
</dbReference>
<protein>
    <submittedName>
        <fullName evidence="4">Class II aldolase/adducin family protein</fullName>
    </submittedName>
</protein>
<accession>A0ABU4HUH6</accession>